<evidence type="ECO:0000256" key="9">
    <source>
        <dbReference type="SAM" id="MobiDB-lite"/>
    </source>
</evidence>
<keyword evidence="5" id="KW-0106">Calcium</keyword>
<dbReference type="InterPro" id="IPR011049">
    <property type="entry name" value="Serralysin-like_metalloprot_C"/>
</dbReference>
<dbReference type="EMBL" id="JACIEE010000006">
    <property type="protein sequence ID" value="MBB3977945.1"/>
    <property type="molecule type" value="Genomic_DNA"/>
</dbReference>
<accession>A0A7W6GJT9</accession>
<dbReference type="GO" id="GO:0008843">
    <property type="term" value="F:endochitinase activity"/>
    <property type="evidence" value="ECO:0007669"/>
    <property type="project" value="UniProtKB-EC"/>
</dbReference>
<name>A0A7W6GJT9_9HYPH</name>
<evidence type="ECO:0000256" key="2">
    <source>
        <dbReference type="ARBA" id="ARBA00022656"/>
    </source>
</evidence>
<dbReference type="InterPro" id="IPR051171">
    <property type="entry name" value="CaCA"/>
</dbReference>
<gene>
    <name evidence="11" type="ORF">GGQ64_003159</name>
</gene>
<reference evidence="11 12" key="1">
    <citation type="submission" date="2020-08" db="EMBL/GenBank/DDBJ databases">
        <title>Genomic Encyclopedia of Type Strains, Phase IV (KMG-IV): sequencing the most valuable type-strain genomes for metagenomic binning, comparative biology and taxonomic classification.</title>
        <authorList>
            <person name="Goeker M."/>
        </authorList>
    </citation>
    <scope>NUCLEOTIDE SEQUENCE [LARGE SCALE GENOMIC DNA]</scope>
    <source>
        <strain evidence="11 12">DSM 100211</strain>
    </source>
</reference>
<keyword evidence="6" id="KW-0843">Virulence</keyword>
<dbReference type="PROSITE" id="PS00330">
    <property type="entry name" value="HEMOLYSIN_CALCIUM"/>
    <property type="match status" value="2"/>
</dbReference>
<feature type="domain" description="Calx-beta" evidence="10">
    <location>
        <begin position="117"/>
        <end position="220"/>
    </location>
</feature>
<dbReference type="InterPro" id="IPR018511">
    <property type="entry name" value="Hemolysin-typ_Ca-bd_CS"/>
</dbReference>
<dbReference type="GO" id="GO:0090729">
    <property type="term" value="F:toxin activity"/>
    <property type="evidence" value="ECO:0007669"/>
    <property type="project" value="UniProtKB-KW"/>
</dbReference>
<keyword evidence="4" id="KW-0677">Repeat</keyword>
<dbReference type="SUPFAM" id="SSF141072">
    <property type="entry name" value="CalX-like"/>
    <property type="match status" value="4"/>
</dbReference>
<sequence>MAVPTISITRVEALEGGYLRYKVSLSAPTTDEVRIDYRGFEGSAKDSPLNQQDYTVYKGNGGIYRIDTLVIPAGQTEGEIVVRARPDYLDEVDESFWLELFNPKGAAFVGNPAVVRVLGIVQDNDGTGSDLAMFVSNPIVVEGDGGTRRAVFEVHISEALASDLTLNYRTANGSALAGKDYVAKTGAVTISAGATTATVAIDLVGDNSIELNENFSLVFDPPDAIRNGHEGSAGTATILDDDTGNGAIPIIFAERATQTEGGTMRFRVVLSKATDDEVRIDYRTVLGSATDAPLNNRDYPPQTGTLVIEAGDRVGFVEIRANPDNLDEVDESLWLELSGPQNARFAGYQKVERVLGIVNDDDGTGSNRSVFVSSPTVVEGDSGTRQAVFQIHLSEVYDESLTFKFKTSNGTAANGSDYIGKTGSVTFLAGQTVAAVAVDLRADERLEGDETFSLVLTPPAGGIVKNVITAGKATIANDDDIHEVIRGSESANRLYGGTGNDRIFGYGGNDTLGGGSGNDTLDGGIGHDRLEGGAGNDRLLGVAGNDTLYGGAGKDGMDGGSGNDRLYGDSGNDTLKGDTGNDALEGGAGADRLLGGSGGDTFVFRLVGHSTVASSGCDRIDDFSRSSGDEISLSAIDAKTAVSGNNAFVFIGDDAFHKKAGELRYQHKNGDTLVLADINGNGKADFAILLDGTFNLKASDFIL</sequence>
<evidence type="ECO:0000259" key="10">
    <source>
        <dbReference type="SMART" id="SM00237"/>
    </source>
</evidence>
<proteinExistence type="predicted"/>
<dbReference type="PANTHER" id="PTHR11878:SF65">
    <property type="entry name" value="NA_CA-EXCHANGE PROTEIN, ISOFORM G"/>
    <property type="match status" value="1"/>
</dbReference>
<feature type="region of interest" description="Disordered" evidence="9">
    <location>
        <begin position="551"/>
        <end position="582"/>
    </location>
</feature>
<dbReference type="GO" id="GO:0030001">
    <property type="term" value="P:metal ion transport"/>
    <property type="evidence" value="ECO:0007669"/>
    <property type="project" value="TreeGrafter"/>
</dbReference>
<dbReference type="SUPFAM" id="SSF51120">
    <property type="entry name" value="beta-Roll"/>
    <property type="match status" value="2"/>
</dbReference>
<evidence type="ECO:0000313" key="12">
    <source>
        <dbReference type="Proteomes" id="UP000574761"/>
    </source>
</evidence>
<dbReference type="InterPro" id="IPR038081">
    <property type="entry name" value="CalX-like_sf"/>
</dbReference>
<dbReference type="GO" id="GO:0016020">
    <property type="term" value="C:membrane"/>
    <property type="evidence" value="ECO:0007669"/>
    <property type="project" value="UniProtKB-SubCell"/>
</dbReference>
<evidence type="ECO:0000256" key="8">
    <source>
        <dbReference type="ARBA" id="ARBA00023136"/>
    </source>
</evidence>
<keyword evidence="7" id="KW-0406">Ion transport</keyword>
<dbReference type="SMART" id="SM00237">
    <property type="entry name" value="Calx_beta"/>
    <property type="match status" value="3"/>
</dbReference>
<comment type="caution">
    <text evidence="11">The sequence shown here is derived from an EMBL/GenBank/DDBJ whole genome shotgun (WGS) entry which is preliminary data.</text>
</comment>
<evidence type="ECO:0000256" key="1">
    <source>
        <dbReference type="ARBA" id="ARBA00004370"/>
    </source>
</evidence>
<dbReference type="PRINTS" id="PR01488">
    <property type="entry name" value="RTXTOXINA"/>
</dbReference>
<dbReference type="Gene3D" id="2.60.40.2030">
    <property type="match status" value="4"/>
</dbReference>
<keyword evidence="3" id="KW-0732">Signal</keyword>
<dbReference type="InterPro" id="IPR001343">
    <property type="entry name" value="Hemolysn_Ca-bd"/>
</dbReference>
<keyword evidence="2" id="KW-0800">Toxin</keyword>
<organism evidence="11 12">
    <name type="scientific">Mycoplana azooxidifex</name>
    <dbReference type="NCBI Taxonomy" id="1636188"/>
    <lineage>
        <taxon>Bacteria</taxon>
        <taxon>Pseudomonadati</taxon>
        <taxon>Pseudomonadota</taxon>
        <taxon>Alphaproteobacteria</taxon>
        <taxon>Hyphomicrobiales</taxon>
        <taxon>Rhizobiaceae</taxon>
        <taxon>Mycoplana</taxon>
    </lineage>
</organism>
<dbReference type="RefSeq" id="WP_183805894.1">
    <property type="nucleotide sequence ID" value="NZ_JACIEE010000006.1"/>
</dbReference>
<feature type="compositionally biased region" description="Gly residues" evidence="9">
    <location>
        <begin position="551"/>
        <end position="562"/>
    </location>
</feature>
<keyword evidence="12" id="KW-1185">Reference proteome</keyword>
<dbReference type="Gene3D" id="2.150.10.10">
    <property type="entry name" value="Serralysin-like metalloprotease, C-terminal"/>
    <property type="match status" value="2"/>
</dbReference>
<evidence type="ECO:0000256" key="6">
    <source>
        <dbReference type="ARBA" id="ARBA00023026"/>
    </source>
</evidence>
<feature type="domain" description="Calx-beta" evidence="10">
    <location>
        <begin position="234"/>
        <end position="338"/>
    </location>
</feature>
<evidence type="ECO:0000313" key="11">
    <source>
        <dbReference type="EMBL" id="MBB3977945.1"/>
    </source>
</evidence>
<keyword evidence="7" id="KW-0813">Transport</keyword>
<evidence type="ECO:0000256" key="4">
    <source>
        <dbReference type="ARBA" id="ARBA00022737"/>
    </source>
</evidence>
<protein>
    <submittedName>
        <fullName evidence="11">Chitinase</fullName>
        <ecNumber evidence="11">3.2.1.14</ecNumber>
    </submittedName>
</protein>
<dbReference type="PANTHER" id="PTHR11878">
    <property type="entry name" value="SODIUM/CALCIUM EXCHANGER"/>
    <property type="match status" value="1"/>
</dbReference>
<dbReference type="GO" id="GO:0007154">
    <property type="term" value="P:cell communication"/>
    <property type="evidence" value="ECO:0007669"/>
    <property type="project" value="InterPro"/>
</dbReference>
<dbReference type="EC" id="3.2.1.14" evidence="11"/>
<feature type="domain" description="Calx-beta" evidence="10">
    <location>
        <begin position="354"/>
        <end position="457"/>
    </location>
</feature>
<dbReference type="Proteomes" id="UP000574761">
    <property type="component" value="Unassembled WGS sequence"/>
</dbReference>
<comment type="subcellular location">
    <subcellularLocation>
        <location evidence="1">Membrane</location>
    </subcellularLocation>
</comment>
<evidence type="ECO:0000256" key="5">
    <source>
        <dbReference type="ARBA" id="ARBA00022837"/>
    </source>
</evidence>
<dbReference type="Pfam" id="PF03160">
    <property type="entry name" value="Calx-beta"/>
    <property type="match status" value="4"/>
</dbReference>
<dbReference type="InterPro" id="IPR003644">
    <property type="entry name" value="Calx_beta"/>
</dbReference>
<dbReference type="GO" id="GO:0005576">
    <property type="term" value="C:extracellular region"/>
    <property type="evidence" value="ECO:0007669"/>
    <property type="project" value="InterPro"/>
</dbReference>
<keyword evidence="8" id="KW-0472">Membrane</keyword>
<dbReference type="AlphaFoldDB" id="A0A7W6GJT9"/>
<dbReference type="PRINTS" id="PR00313">
    <property type="entry name" value="CABNDNGRPT"/>
</dbReference>
<dbReference type="GO" id="GO:0005509">
    <property type="term" value="F:calcium ion binding"/>
    <property type="evidence" value="ECO:0007669"/>
    <property type="project" value="InterPro"/>
</dbReference>
<dbReference type="InterPro" id="IPR003995">
    <property type="entry name" value="RTX_toxin_determinant-A"/>
</dbReference>
<evidence type="ECO:0000256" key="7">
    <source>
        <dbReference type="ARBA" id="ARBA00023065"/>
    </source>
</evidence>
<dbReference type="Pfam" id="PF00353">
    <property type="entry name" value="HemolysinCabind"/>
    <property type="match status" value="3"/>
</dbReference>
<keyword evidence="11" id="KW-0378">Hydrolase</keyword>
<evidence type="ECO:0000256" key="3">
    <source>
        <dbReference type="ARBA" id="ARBA00022729"/>
    </source>
</evidence>
<keyword evidence="11" id="KW-0326">Glycosidase</keyword>